<proteinExistence type="predicted"/>
<protein>
    <recommendedName>
        <fullName evidence="2">DUF7702 domain-containing protein</fullName>
    </recommendedName>
</protein>
<dbReference type="AlphaFoldDB" id="A0A168CV74"/>
<gene>
    <name evidence="3" type="ORF">LEL_09062</name>
</gene>
<dbReference type="OrthoDB" id="2560628at2759"/>
<organism evidence="3 4">
    <name type="scientific">Akanthomyces lecanii RCEF 1005</name>
    <dbReference type="NCBI Taxonomy" id="1081108"/>
    <lineage>
        <taxon>Eukaryota</taxon>
        <taxon>Fungi</taxon>
        <taxon>Dikarya</taxon>
        <taxon>Ascomycota</taxon>
        <taxon>Pezizomycotina</taxon>
        <taxon>Sordariomycetes</taxon>
        <taxon>Hypocreomycetidae</taxon>
        <taxon>Hypocreales</taxon>
        <taxon>Cordycipitaceae</taxon>
        <taxon>Akanthomyces</taxon>
        <taxon>Cordyceps confragosa</taxon>
    </lineage>
</organism>
<comment type="caution">
    <text evidence="3">The sequence shown here is derived from an EMBL/GenBank/DDBJ whole genome shotgun (WGS) entry which is preliminary data.</text>
</comment>
<evidence type="ECO:0000313" key="3">
    <source>
        <dbReference type="EMBL" id="OAA71827.1"/>
    </source>
</evidence>
<keyword evidence="1" id="KW-1133">Transmembrane helix</keyword>
<feature type="domain" description="DUF7702" evidence="2">
    <location>
        <begin position="12"/>
        <end position="246"/>
    </location>
</feature>
<evidence type="ECO:0000259" key="2">
    <source>
        <dbReference type="Pfam" id="PF24800"/>
    </source>
</evidence>
<feature type="transmembrane region" description="Helical" evidence="1">
    <location>
        <begin position="149"/>
        <end position="169"/>
    </location>
</feature>
<keyword evidence="1" id="KW-0812">Transmembrane</keyword>
<dbReference type="Proteomes" id="UP000076881">
    <property type="component" value="Unassembled WGS sequence"/>
</dbReference>
<accession>A0A168CV74</accession>
<dbReference type="PANTHER" id="PTHR42109:SF3">
    <property type="entry name" value="INTEGRAL MEMBRANE PROTEIN (AFU_ORTHOLOGUE AFUA_5G00100)"/>
    <property type="match status" value="1"/>
</dbReference>
<keyword evidence="1" id="KW-0472">Membrane</keyword>
<feature type="transmembrane region" description="Helical" evidence="1">
    <location>
        <begin position="181"/>
        <end position="203"/>
    </location>
</feature>
<feature type="transmembrane region" description="Helical" evidence="1">
    <location>
        <begin position="80"/>
        <end position="99"/>
    </location>
</feature>
<name>A0A168CV74_CORDF</name>
<feature type="transmembrane region" description="Helical" evidence="1">
    <location>
        <begin position="111"/>
        <end position="129"/>
    </location>
</feature>
<reference evidence="3 4" key="1">
    <citation type="journal article" date="2016" name="Genome Biol. Evol.">
        <title>Divergent and convergent evolution of fungal pathogenicity.</title>
        <authorList>
            <person name="Shang Y."/>
            <person name="Xiao G."/>
            <person name="Zheng P."/>
            <person name="Cen K."/>
            <person name="Zhan S."/>
            <person name="Wang C."/>
        </authorList>
    </citation>
    <scope>NUCLEOTIDE SEQUENCE [LARGE SCALE GENOMIC DNA]</scope>
    <source>
        <strain evidence="3 4">RCEF 1005</strain>
    </source>
</reference>
<feature type="transmembrane region" description="Helical" evidence="1">
    <location>
        <begin position="223"/>
        <end position="243"/>
    </location>
</feature>
<keyword evidence="4" id="KW-1185">Reference proteome</keyword>
<feature type="transmembrane region" description="Helical" evidence="1">
    <location>
        <begin position="12"/>
        <end position="33"/>
    </location>
</feature>
<dbReference type="Pfam" id="PF24800">
    <property type="entry name" value="DUF7702"/>
    <property type="match status" value="1"/>
</dbReference>
<dbReference type="InterPro" id="IPR056119">
    <property type="entry name" value="DUF7702"/>
</dbReference>
<evidence type="ECO:0000313" key="4">
    <source>
        <dbReference type="Proteomes" id="UP000076881"/>
    </source>
</evidence>
<dbReference type="STRING" id="1081108.A0A168CV74"/>
<dbReference type="PANTHER" id="PTHR42109">
    <property type="entry name" value="UNPLACED GENOMIC SCAFFOLD UM_SCAF_CONTIG_1.265, WHOLE GENOME SHOTGUN SEQUENCE"/>
    <property type="match status" value="1"/>
</dbReference>
<dbReference type="EMBL" id="AZHF01000008">
    <property type="protein sequence ID" value="OAA71827.1"/>
    <property type="molecule type" value="Genomic_DNA"/>
</dbReference>
<sequence>MSAIPNPTSSINLAIASVAVHTVLVPFVAWITWKHGKKGLLCWPLLLSYLGIRIAADVYIIIRRHDPVVGNGFTSTVDAGLVTCLTLALMGVVYEVNIMTRRKPQWLTQRIILGTGHLINIAGIGVASYGGTRNDSTESGVKNAMLAKIGYLVVVAALAVLCGWLGWTARHIWSHRSTKTYFGAYVMLLSAGVAFVFHVIRIAHEVTFAFSRLQSLDSISGSLATKIVLVYGMELCAVLLMIVGGICGKNQRQAQVADVFGPESIRDRINQQESDAFKN</sequence>
<evidence type="ECO:0000256" key="1">
    <source>
        <dbReference type="SAM" id="Phobius"/>
    </source>
</evidence>
<feature type="transmembrane region" description="Helical" evidence="1">
    <location>
        <begin position="40"/>
        <end position="60"/>
    </location>
</feature>